<feature type="chain" id="PRO_5002173978" evidence="1">
    <location>
        <begin position="23"/>
        <end position="176"/>
    </location>
</feature>
<evidence type="ECO:0000313" key="3">
    <source>
        <dbReference type="Proteomes" id="UP000053989"/>
    </source>
</evidence>
<name>A0A0C3DV78_9AGAM</name>
<dbReference type="AlphaFoldDB" id="A0A0C3DV78"/>
<dbReference type="Proteomes" id="UP000053989">
    <property type="component" value="Unassembled WGS sequence"/>
</dbReference>
<evidence type="ECO:0000313" key="2">
    <source>
        <dbReference type="EMBL" id="KIM60054.1"/>
    </source>
</evidence>
<keyword evidence="3" id="KW-1185">Reference proteome</keyword>
<protein>
    <submittedName>
        <fullName evidence="2">Uncharacterized protein</fullName>
    </submittedName>
</protein>
<gene>
    <name evidence="2" type="ORF">SCLCIDRAFT_9780</name>
</gene>
<accession>A0A0C3DV78</accession>
<reference evidence="3" key="2">
    <citation type="submission" date="2015-01" db="EMBL/GenBank/DDBJ databases">
        <title>Evolutionary Origins and Diversification of the Mycorrhizal Mutualists.</title>
        <authorList>
            <consortium name="DOE Joint Genome Institute"/>
            <consortium name="Mycorrhizal Genomics Consortium"/>
            <person name="Kohler A."/>
            <person name="Kuo A."/>
            <person name="Nagy L.G."/>
            <person name="Floudas D."/>
            <person name="Copeland A."/>
            <person name="Barry K.W."/>
            <person name="Cichocki N."/>
            <person name="Veneault-Fourrey C."/>
            <person name="LaButti K."/>
            <person name="Lindquist E.A."/>
            <person name="Lipzen A."/>
            <person name="Lundell T."/>
            <person name="Morin E."/>
            <person name="Murat C."/>
            <person name="Riley R."/>
            <person name="Ohm R."/>
            <person name="Sun H."/>
            <person name="Tunlid A."/>
            <person name="Henrissat B."/>
            <person name="Grigoriev I.V."/>
            <person name="Hibbett D.S."/>
            <person name="Martin F."/>
        </authorList>
    </citation>
    <scope>NUCLEOTIDE SEQUENCE [LARGE SCALE GENOMIC DNA]</scope>
    <source>
        <strain evidence="3">Foug A</strain>
    </source>
</reference>
<proteinExistence type="predicted"/>
<keyword evidence="1" id="KW-0732">Signal</keyword>
<dbReference type="EMBL" id="KN822066">
    <property type="protein sequence ID" value="KIM60054.1"/>
    <property type="molecule type" value="Genomic_DNA"/>
</dbReference>
<sequence>MEMNVSLGGPLLLLLSLTHVPAGSHRIFGNFNQPLQYRRTSAIDPNASESFETLSLWPLEMEKKNHGLCILDREGPCLARGVIGTERGANVGMVACVPTSLRDPRTRGGDCCIEYCRGWPGKKVEERVVREDRTLRRVRVRVIEKHRGREDIDIDVEAWTPQGLYDKGKTVVPPDG</sequence>
<dbReference type="InParanoid" id="A0A0C3DV78"/>
<dbReference type="HOGENOM" id="CLU_1526059_0_0_1"/>
<reference evidence="2 3" key="1">
    <citation type="submission" date="2014-04" db="EMBL/GenBank/DDBJ databases">
        <authorList>
            <consortium name="DOE Joint Genome Institute"/>
            <person name="Kuo A."/>
            <person name="Kohler A."/>
            <person name="Nagy L.G."/>
            <person name="Floudas D."/>
            <person name="Copeland A."/>
            <person name="Barry K.W."/>
            <person name="Cichocki N."/>
            <person name="Veneault-Fourrey C."/>
            <person name="LaButti K."/>
            <person name="Lindquist E.A."/>
            <person name="Lipzen A."/>
            <person name="Lundell T."/>
            <person name="Morin E."/>
            <person name="Murat C."/>
            <person name="Sun H."/>
            <person name="Tunlid A."/>
            <person name="Henrissat B."/>
            <person name="Grigoriev I.V."/>
            <person name="Hibbett D.S."/>
            <person name="Martin F."/>
            <person name="Nordberg H.P."/>
            <person name="Cantor M.N."/>
            <person name="Hua S.X."/>
        </authorList>
    </citation>
    <scope>NUCLEOTIDE SEQUENCE [LARGE SCALE GENOMIC DNA]</scope>
    <source>
        <strain evidence="2 3">Foug A</strain>
    </source>
</reference>
<feature type="signal peptide" evidence="1">
    <location>
        <begin position="1"/>
        <end position="22"/>
    </location>
</feature>
<evidence type="ECO:0000256" key="1">
    <source>
        <dbReference type="SAM" id="SignalP"/>
    </source>
</evidence>
<organism evidence="2 3">
    <name type="scientific">Scleroderma citrinum Foug A</name>
    <dbReference type="NCBI Taxonomy" id="1036808"/>
    <lineage>
        <taxon>Eukaryota</taxon>
        <taxon>Fungi</taxon>
        <taxon>Dikarya</taxon>
        <taxon>Basidiomycota</taxon>
        <taxon>Agaricomycotina</taxon>
        <taxon>Agaricomycetes</taxon>
        <taxon>Agaricomycetidae</taxon>
        <taxon>Boletales</taxon>
        <taxon>Sclerodermatineae</taxon>
        <taxon>Sclerodermataceae</taxon>
        <taxon>Scleroderma</taxon>
    </lineage>
</organism>